<dbReference type="RefSeq" id="WP_088219825.1">
    <property type="nucleotide sequence ID" value="NZ_AP024590.1"/>
</dbReference>
<dbReference type="AlphaFoldDB" id="A0AA86M5H4"/>
<accession>A0AA86M5H4</accession>
<sequence>MNVDRLQLHLMEQLTHARLELAAYVQLLKAKGYMSVSESNQLRDNFFKLSTEIRGLAEQPSASWSHQEWEALRLAEGALSSAAVCLMSGHHDSPTYIAVNADKLERCLNALTTCIDGLDEQTPLEEA</sequence>
<name>A0AA86M5H4_9ENTR</name>
<dbReference type="InterPro" id="IPR020359">
    <property type="entry name" value="Biofilm_regulator_BssR"/>
</dbReference>
<dbReference type="Pfam" id="PF10799">
    <property type="entry name" value="YliH"/>
    <property type="match status" value="1"/>
</dbReference>
<reference evidence="1" key="1">
    <citation type="submission" date="2021-04" db="EMBL/GenBank/DDBJ databases">
        <title>Difference and commonality of drug resistance evolution in various bacteria. and drug sensitivity profiles.</title>
        <authorList>
            <person name="Maeda T."/>
            <person name="Shibai A."/>
            <person name="Kawada K."/>
            <person name="Kotani H."/>
            <person name="Tarusawa Y."/>
            <person name="Tanabe K."/>
            <person name="Furusawa C."/>
        </authorList>
    </citation>
    <scope>NUCLEOTIDE SEQUENCE</scope>
    <source>
        <strain evidence="1">JCM 8580</strain>
    </source>
</reference>
<dbReference type="EMBL" id="AP024590">
    <property type="protein sequence ID" value="BCU56281.1"/>
    <property type="molecule type" value="Genomic_DNA"/>
</dbReference>
<evidence type="ECO:0000313" key="1">
    <source>
        <dbReference type="EMBL" id="BCU56281.1"/>
    </source>
</evidence>
<organism evidence="1 2">
    <name type="scientific">Enterobacter kobei</name>
    <dbReference type="NCBI Taxonomy" id="208224"/>
    <lineage>
        <taxon>Bacteria</taxon>
        <taxon>Pseudomonadati</taxon>
        <taxon>Pseudomonadota</taxon>
        <taxon>Gammaproteobacteria</taxon>
        <taxon>Enterobacterales</taxon>
        <taxon>Enterobacteriaceae</taxon>
        <taxon>Enterobacter</taxon>
        <taxon>Enterobacter cloacae complex</taxon>
    </lineage>
</organism>
<evidence type="ECO:0000313" key="2">
    <source>
        <dbReference type="Proteomes" id="UP000682928"/>
    </source>
</evidence>
<dbReference type="Proteomes" id="UP000682928">
    <property type="component" value="Chromosome"/>
</dbReference>
<gene>
    <name evidence="1" type="ORF">ENKO_28750</name>
</gene>
<protein>
    <submittedName>
        <fullName evidence="1">Biofilm formation regulatory protein BssR</fullName>
    </submittedName>
</protein>
<proteinExistence type="predicted"/>